<evidence type="ECO:0000259" key="3">
    <source>
        <dbReference type="PROSITE" id="PS50977"/>
    </source>
</evidence>
<comment type="caution">
    <text evidence="4">The sequence shown here is derived from an EMBL/GenBank/DDBJ whole genome shotgun (WGS) entry which is preliminary data.</text>
</comment>
<dbReference type="PRINTS" id="PR00455">
    <property type="entry name" value="HTHTETR"/>
</dbReference>
<evidence type="ECO:0000313" key="5">
    <source>
        <dbReference type="Proteomes" id="UP001206895"/>
    </source>
</evidence>
<dbReference type="Gene3D" id="1.10.10.60">
    <property type="entry name" value="Homeodomain-like"/>
    <property type="match status" value="2"/>
</dbReference>
<evidence type="ECO:0000313" key="4">
    <source>
        <dbReference type="EMBL" id="MCP2175047.1"/>
    </source>
</evidence>
<reference evidence="4 5" key="1">
    <citation type="submission" date="2022-06" db="EMBL/GenBank/DDBJ databases">
        <title>Genomic Encyclopedia of Archaeal and Bacterial Type Strains, Phase II (KMG-II): from individual species to whole genera.</title>
        <authorList>
            <person name="Goeker M."/>
        </authorList>
    </citation>
    <scope>NUCLEOTIDE SEQUENCE [LARGE SCALE GENOMIC DNA]</scope>
    <source>
        <strain evidence="4 5">DSM 44693</strain>
    </source>
</reference>
<dbReference type="SUPFAM" id="SSF46689">
    <property type="entry name" value="Homeodomain-like"/>
    <property type="match status" value="2"/>
</dbReference>
<dbReference type="InterPro" id="IPR001647">
    <property type="entry name" value="HTH_TetR"/>
</dbReference>
<proteinExistence type="predicted"/>
<feature type="domain" description="HTH tetR-type" evidence="3">
    <location>
        <begin position="206"/>
        <end position="266"/>
    </location>
</feature>
<dbReference type="Pfam" id="PF00440">
    <property type="entry name" value="TetR_N"/>
    <property type="match status" value="2"/>
</dbReference>
<keyword evidence="5" id="KW-1185">Reference proteome</keyword>
<keyword evidence="1 2" id="KW-0238">DNA-binding</keyword>
<organism evidence="4 5">
    <name type="scientific">Williamsia maris</name>
    <dbReference type="NCBI Taxonomy" id="72806"/>
    <lineage>
        <taxon>Bacteria</taxon>
        <taxon>Bacillati</taxon>
        <taxon>Actinomycetota</taxon>
        <taxon>Actinomycetes</taxon>
        <taxon>Mycobacteriales</taxon>
        <taxon>Nocardiaceae</taxon>
        <taxon>Williamsia</taxon>
    </lineage>
</organism>
<name>A0ABT1H9W1_9NOCA</name>
<sequence length="396" mass="42564">MTTPSGARSVKRPANRRALIAAAAAELFASEGYEHVSMGEIAEAVAVGPSALYRHFPGKSELLAVVIDDIATDLETISTDHDTLATLVGRLVEFAVDHRDAAVLWQRESRHLPPEVNVPLQARLQSVSDNVGQTIRDHRRGLDADSAHVLATATLGVILSPAFHQTDMDRVEFIALLTAIVGRVLHVDVPATTAPPSSGSERLVRASRREQIIAAALRLFAERTYASVGMEEIAAAAHVAVSTVYHQFPGKAEILATALQRGTGYLQITLDWTLDTAGDHREALTRLVRGYSRFAMQHPELIDALITEIRSLDAASARNATVAQREYVAEWTGLYRHEHPGVSPAAATVTVQAALMIINNLARTAASRDRADADNVAATLAAAALELTPVTSVQVQ</sequence>
<dbReference type="Proteomes" id="UP001206895">
    <property type="component" value="Unassembled WGS sequence"/>
</dbReference>
<accession>A0ABT1H9W1</accession>
<evidence type="ECO:0000256" key="2">
    <source>
        <dbReference type="PROSITE-ProRule" id="PRU00335"/>
    </source>
</evidence>
<dbReference type="PROSITE" id="PS50977">
    <property type="entry name" value="HTH_TETR_2"/>
    <property type="match status" value="2"/>
</dbReference>
<dbReference type="Gene3D" id="1.10.357.10">
    <property type="entry name" value="Tetracycline Repressor, domain 2"/>
    <property type="match status" value="2"/>
</dbReference>
<dbReference type="InterPro" id="IPR050109">
    <property type="entry name" value="HTH-type_TetR-like_transc_reg"/>
</dbReference>
<protein>
    <submittedName>
        <fullName evidence="4">Transcriptional regulator, TetR family</fullName>
    </submittedName>
</protein>
<dbReference type="RefSeq" id="WP_253660055.1">
    <property type="nucleotide sequence ID" value="NZ_BAAAJQ010000001.1"/>
</dbReference>
<dbReference type="PANTHER" id="PTHR30055:SF237">
    <property type="entry name" value="TRANSCRIPTIONAL REPRESSOR MCE3R"/>
    <property type="match status" value="1"/>
</dbReference>
<gene>
    <name evidence="4" type="ORF">LX13_000854</name>
</gene>
<feature type="DNA-binding region" description="H-T-H motif" evidence="2">
    <location>
        <begin position="37"/>
        <end position="56"/>
    </location>
</feature>
<feature type="domain" description="HTH tetR-type" evidence="3">
    <location>
        <begin position="14"/>
        <end position="74"/>
    </location>
</feature>
<dbReference type="PANTHER" id="PTHR30055">
    <property type="entry name" value="HTH-TYPE TRANSCRIPTIONAL REGULATOR RUTR"/>
    <property type="match status" value="1"/>
</dbReference>
<dbReference type="EMBL" id="JAMTCJ010000001">
    <property type="protein sequence ID" value="MCP2175047.1"/>
    <property type="molecule type" value="Genomic_DNA"/>
</dbReference>
<dbReference type="InterPro" id="IPR009057">
    <property type="entry name" value="Homeodomain-like_sf"/>
</dbReference>
<evidence type="ECO:0000256" key="1">
    <source>
        <dbReference type="ARBA" id="ARBA00023125"/>
    </source>
</evidence>
<feature type="DNA-binding region" description="H-T-H motif" evidence="2">
    <location>
        <begin position="229"/>
        <end position="248"/>
    </location>
</feature>